<evidence type="ECO:0000256" key="4">
    <source>
        <dbReference type="ARBA" id="ARBA00023136"/>
    </source>
</evidence>
<dbReference type="Proteomes" id="UP001619911">
    <property type="component" value="Unassembled WGS sequence"/>
</dbReference>
<name>A0ABW8I557_9BACI</name>
<feature type="transmembrane region" description="Helical" evidence="5">
    <location>
        <begin position="117"/>
        <end position="137"/>
    </location>
</feature>
<sequence length="182" mass="20384">MIDIIILLFIFFGIVIGLKRGFILQFFHIAGSILAILAALTLREQVAPLLKNWIPMPPVDQNLAFRFVTTSFESFYYGAIAFILIFLLVKIALSMLGSLVNKVAQIPIIREVNKIGGGIFGFLETYLLLFVLIYLAALLPQNGLSTMIDNSAVAAYMIHHTPYLSDALQNFHSLDQLNRFSF</sequence>
<dbReference type="EMBL" id="JAUIYO010000001">
    <property type="protein sequence ID" value="MFK2824576.1"/>
    <property type="molecule type" value="Genomic_DNA"/>
</dbReference>
<evidence type="ECO:0000256" key="5">
    <source>
        <dbReference type="SAM" id="Phobius"/>
    </source>
</evidence>
<evidence type="ECO:0000313" key="6">
    <source>
        <dbReference type="EMBL" id="MFK2824576.1"/>
    </source>
</evidence>
<feature type="transmembrane region" description="Helical" evidence="5">
    <location>
        <begin position="75"/>
        <end position="96"/>
    </location>
</feature>
<evidence type="ECO:0000256" key="1">
    <source>
        <dbReference type="ARBA" id="ARBA00004141"/>
    </source>
</evidence>
<reference evidence="6 7" key="1">
    <citation type="submission" date="2023-07" db="EMBL/GenBank/DDBJ databases">
        <title>Bacillus lucianemedeirus sp. nov, a new species isolated from an immunobiological production facility.</title>
        <authorList>
            <person name="Costa L.V."/>
            <person name="Miranda R.V.S.L."/>
            <person name="Brandao M.L.L."/>
            <person name="Reis C.M.F."/>
            <person name="Frazao A.M."/>
            <person name="Cruz F.V."/>
            <person name="Baio P.V.P."/>
            <person name="Veras J.F.C."/>
            <person name="Ramos J.N."/>
            <person name="Vieira V."/>
        </authorList>
    </citation>
    <scope>NUCLEOTIDE SEQUENCE [LARGE SCALE GENOMIC DNA]</scope>
    <source>
        <strain evidence="6 7">B190/17</strain>
    </source>
</reference>
<dbReference type="RefSeq" id="WP_404314217.1">
    <property type="nucleotide sequence ID" value="NZ_JAUIYO010000001.1"/>
</dbReference>
<evidence type="ECO:0000313" key="7">
    <source>
        <dbReference type="Proteomes" id="UP001619911"/>
    </source>
</evidence>
<gene>
    <name evidence="6" type="ORF">QYG89_02540</name>
</gene>
<dbReference type="Pfam" id="PF02674">
    <property type="entry name" value="Colicin_V"/>
    <property type="match status" value="1"/>
</dbReference>
<keyword evidence="3 5" id="KW-1133">Transmembrane helix</keyword>
<comment type="caution">
    <text evidence="6">The sequence shown here is derived from an EMBL/GenBank/DDBJ whole genome shotgun (WGS) entry which is preliminary data.</text>
</comment>
<organism evidence="6 7">
    <name type="scientific">Bacillus lumedeiriae</name>
    <dbReference type="NCBI Taxonomy" id="3058829"/>
    <lineage>
        <taxon>Bacteria</taxon>
        <taxon>Bacillati</taxon>
        <taxon>Bacillota</taxon>
        <taxon>Bacilli</taxon>
        <taxon>Bacillales</taxon>
        <taxon>Bacillaceae</taxon>
        <taxon>Bacillus</taxon>
    </lineage>
</organism>
<dbReference type="PANTHER" id="PTHR37306:SF1">
    <property type="entry name" value="COLICIN V PRODUCTION PROTEIN"/>
    <property type="match status" value="1"/>
</dbReference>
<keyword evidence="2 5" id="KW-0812">Transmembrane</keyword>
<keyword evidence="4 5" id="KW-0472">Membrane</keyword>
<comment type="subcellular location">
    <subcellularLocation>
        <location evidence="1">Membrane</location>
        <topology evidence="1">Multi-pass membrane protein</topology>
    </subcellularLocation>
</comment>
<dbReference type="PANTHER" id="PTHR37306">
    <property type="entry name" value="COLICIN V PRODUCTION PROTEIN"/>
    <property type="match status" value="1"/>
</dbReference>
<accession>A0ABW8I557</accession>
<evidence type="ECO:0000256" key="3">
    <source>
        <dbReference type="ARBA" id="ARBA00022989"/>
    </source>
</evidence>
<keyword evidence="7" id="KW-1185">Reference proteome</keyword>
<proteinExistence type="predicted"/>
<evidence type="ECO:0000256" key="2">
    <source>
        <dbReference type="ARBA" id="ARBA00022692"/>
    </source>
</evidence>
<dbReference type="InterPro" id="IPR003825">
    <property type="entry name" value="Colicin-V_CvpA"/>
</dbReference>
<protein>
    <submittedName>
        <fullName evidence="6">CvpA family protein</fullName>
    </submittedName>
</protein>